<evidence type="ECO:0000256" key="3">
    <source>
        <dbReference type="ARBA" id="ARBA00022553"/>
    </source>
</evidence>
<dbReference type="GO" id="GO:0000155">
    <property type="term" value="F:phosphorelay sensor kinase activity"/>
    <property type="evidence" value="ECO:0007669"/>
    <property type="project" value="InterPro"/>
</dbReference>
<keyword evidence="6" id="KW-0418">Kinase</keyword>
<dbReference type="Pfam" id="PF00512">
    <property type="entry name" value="HisKA"/>
    <property type="match status" value="1"/>
</dbReference>
<dbReference type="AlphaFoldDB" id="A0A974P6C7"/>
<dbReference type="EMBL" id="CP068570">
    <property type="protein sequence ID" value="QQZ51190.1"/>
    <property type="molecule type" value="Genomic_DNA"/>
</dbReference>
<gene>
    <name evidence="12" type="ORF">JKL49_08755</name>
</gene>
<evidence type="ECO:0000256" key="5">
    <source>
        <dbReference type="ARBA" id="ARBA00022741"/>
    </source>
</evidence>
<dbReference type="GO" id="GO:0005524">
    <property type="term" value="F:ATP binding"/>
    <property type="evidence" value="ECO:0007669"/>
    <property type="project" value="UniProtKB-KW"/>
</dbReference>
<organism evidence="12">
    <name type="scientific">Phenylobacterium glaciei</name>
    <dbReference type="NCBI Taxonomy" id="2803784"/>
    <lineage>
        <taxon>Bacteria</taxon>
        <taxon>Pseudomonadati</taxon>
        <taxon>Pseudomonadota</taxon>
        <taxon>Alphaproteobacteria</taxon>
        <taxon>Caulobacterales</taxon>
        <taxon>Caulobacteraceae</taxon>
        <taxon>Phenylobacterium</taxon>
    </lineage>
</organism>
<keyword evidence="10" id="KW-1133">Transmembrane helix</keyword>
<keyword evidence="8" id="KW-0902">Two-component regulatory system</keyword>
<comment type="catalytic activity">
    <reaction evidence="1">
        <text>ATP + protein L-histidine = ADP + protein N-phospho-L-histidine.</text>
        <dbReference type="EC" id="2.7.13.3"/>
    </reaction>
</comment>
<feature type="transmembrane region" description="Helical" evidence="10">
    <location>
        <begin position="29"/>
        <end position="49"/>
    </location>
</feature>
<feature type="compositionally biased region" description="Low complexity" evidence="9">
    <location>
        <begin position="180"/>
        <end position="194"/>
    </location>
</feature>
<dbReference type="Gene3D" id="1.10.287.130">
    <property type="match status" value="1"/>
</dbReference>
<dbReference type="PANTHER" id="PTHR45339">
    <property type="entry name" value="HYBRID SIGNAL TRANSDUCTION HISTIDINE KINASE J"/>
    <property type="match status" value="1"/>
</dbReference>
<evidence type="ECO:0000256" key="6">
    <source>
        <dbReference type="ARBA" id="ARBA00022777"/>
    </source>
</evidence>
<dbReference type="CDD" id="cd00082">
    <property type="entry name" value="HisKA"/>
    <property type="match status" value="1"/>
</dbReference>
<keyword evidence="10" id="KW-0472">Membrane</keyword>
<keyword evidence="7" id="KW-0067">ATP-binding</keyword>
<sequence>MPVVDVNGFVVGDLAWSPKRPGVTVLKSAAPVFLLAFLVLMGAALAMALRIKTIFRDLTLGEDALERTMGQLVRARDQADTANVAKSQFLANMSHEIRTPLNGVLGMAQVMARDELSPIQSGRLSVIRASGQTLLSVLNDVLDISKIEAGRLEVDNHEFDVAEAVSEACATFTNLAAQRTSPSISTSPPRRTVSGGATARACVR</sequence>
<feature type="region of interest" description="Disordered" evidence="9">
    <location>
        <begin position="180"/>
        <end position="199"/>
    </location>
</feature>
<evidence type="ECO:0000256" key="10">
    <source>
        <dbReference type="SAM" id="Phobius"/>
    </source>
</evidence>
<evidence type="ECO:0000256" key="1">
    <source>
        <dbReference type="ARBA" id="ARBA00000085"/>
    </source>
</evidence>
<evidence type="ECO:0000256" key="7">
    <source>
        <dbReference type="ARBA" id="ARBA00022840"/>
    </source>
</evidence>
<dbReference type="SUPFAM" id="SSF47384">
    <property type="entry name" value="Homodimeric domain of signal transducing histidine kinase"/>
    <property type="match status" value="1"/>
</dbReference>
<dbReference type="InterPro" id="IPR003661">
    <property type="entry name" value="HisK_dim/P_dom"/>
</dbReference>
<evidence type="ECO:0000259" key="11">
    <source>
        <dbReference type="SMART" id="SM00388"/>
    </source>
</evidence>
<dbReference type="SMART" id="SM00388">
    <property type="entry name" value="HisKA"/>
    <property type="match status" value="1"/>
</dbReference>
<evidence type="ECO:0000256" key="8">
    <source>
        <dbReference type="ARBA" id="ARBA00023012"/>
    </source>
</evidence>
<proteinExistence type="predicted"/>
<evidence type="ECO:0000256" key="2">
    <source>
        <dbReference type="ARBA" id="ARBA00012438"/>
    </source>
</evidence>
<protein>
    <recommendedName>
        <fullName evidence="2">histidine kinase</fullName>
        <ecNumber evidence="2">2.7.13.3</ecNumber>
    </recommendedName>
</protein>
<evidence type="ECO:0000256" key="4">
    <source>
        <dbReference type="ARBA" id="ARBA00022679"/>
    </source>
</evidence>
<dbReference type="InterPro" id="IPR036097">
    <property type="entry name" value="HisK_dim/P_sf"/>
</dbReference>
<feature type="domain" description="Signal transduction histidine kinase dimerisation/phosphoacceptor" evidence="11">
    <location>
        <begin position="85"/>
        <end position="150"/>
    </location>
</feature>
<name>A0A974P6C7_9CAUL</name>
<dbReference type="FunFam" id="1.10.287.130:FF:000002">
    <property type="entry name" value="Two-component osmosensing histidine kinase"/>
    <property type="match status" value="1"/>
</dbReference>
<keyword evidence="5" id="KW-0547">Nucleotide-binding</keyword>
<reference evidence="12" key="1">
    <citation type="submission" date="2021-01" db="EMBL/GenBank/DDBJ databases">
        <title>Genome sequence of Phenylobacterium sp. 20VBR1 isolated from a valley glaceir, Ny-Alesund, Svalbard.</title>
        <authorList>
            <person name="Thomas F.A."/>
            <person name="Krishnan K.P."/>
            <person name="Sinha R.K."/>
        </authorList>
    </citation>
    <scope>NUCLEOTIDE SEQUENCE</scope>
    <source>
        <strain evidence="12">20VBR1</strain>
    </source>
</reference>
<keyword evidence="3" id="KW-0597">Phosphoprotein</keyword>
<evidence type="ECO:0000313" key="12">
    <source>
        <dbReference type="EMBL" id="QQZ51190.1"/>
    </source>
</evidence>
<evidence type="ECO:0000256" key="9">
    <source>
        <dbReference type="SAM" id="MobiDB-lite"/>
    </source>
</evidence>
<keyword evidence="10" id="KW-0812">Transmembrane</keyword>
<dbReference type="EC" id="2.7.13.3" evidence="2"/>
<dbReference type="PANTHER" id="PTHR45339:SF5">
    <property type="entry name" value="HISTIDINE KINASE"/>
    <property type="match status" value="1"/>
</dbReference>
<accession>A0A974P6C7</accession>
<keyword evidence="4" id="KW-0808">Transferase</keyword>